<sequence>MPVLDVRLARRLLACLALVLIAGCTRLDLAYRNVDWLVPWSLRDYVTLDKAQKARLDAGLKAHLAWHCRTQLPAYAQWIDRARTLVDARPVKPDQVASQLLEMKNAVHQVAVRITPDAIDLARSLSDEQVAQVNTRLDEDKAKWKEDYLDPPLQEQVEDRAKRMQQRLQGWFGRLNAAQRARILAWSNELGGQNALWLGNRENWQTHFRAALANRGADDFPATLTSLIQQREQFWSEAYHTSFDHSLNAFSRLLADLLNDAEPAQRERVRQRLDELHQRFAEMPCKDAPA</sequence>
<evidence type="ECO:0000313" key="2">
    <source>
        <dbReference type="Proteomes" id="UP000315235"/>
    </source>
</evidence>
<protein>
    <recommendedName>
        <fullName evidence="3">Lipoprotein</fullName>
    </recommendedName>
</protein>
<dbReference type="RefSeq" id="WP_143487290.1">
    <property type="nucleotide sequence ID" value="NZ_VJOY01000003.1"/>
</dbReference>
<accession>A0A553H2B8</accession>
<keyword evidence="2" id="KW-1185">Reference proteome</keyword>
<gene>
    <name evidence="1" type="ORF">FM069_05540</name>
</gene>
<dbReference type="EMBL" id="VJOY01000003">
    <property type="protein sequence ID" value="TRX75898.1"/>
    <property type="molecule type" value="Genomic_DNA"/>
</dbReference>
<dbReference type="InterPro" id="IPR016875">
    <property type="entry name" value="UCP028200"/>
</dbReference>
<reference evidence="1 2" key="1">
    <citation type="submission" date="2019-07" db="EMBL/GenBank/DDBJ databases">
        <title>Pseudomonas mangiferae sp. nov., isolated from bark of mango tree in Thailand.</title>
        <authorList>
            <person name="Srisuk N."/>
            <person name="Anurat P."/>
        </authorList>
    </citation>
    <scope>NUCLEOTIDE SEQUENCE [LARGE SCALE GENOMIC DNA]</scope>
    <source>
        <strain evidence="1 2">DMKU_BBB3-04</strain>
    </source>
</reference>
<dbReference type="AlphaFoldDB" id="A0A553H2B8"/>
<organism evidence="1 2">
    <name type="scientific">Pseudomonas mangiferae</name>
    <dbReference type="NCBI Taxonomy" id="2593654"/>
    <lineage>
        <taxon>Bacteria</taxon>
        <taxon>Pseudomonadati</taxon>
        <taxon>Pseudomonadota</taxon>
        <taxon>Gammaproteobacteria</taxon>
        <taxon>Pseudomonadales</taxon>
        <taxon>Pseudomonadaceae</taxon>
        <taxon>Pseudomonas</taxon>
    </lineage>
</organism>
<evidence type="ECO:0008006" key="3">
    <source>
        <dbReference type="Google" id="ProtNLM"/>
    </source>
</evidence>
<dbReference type="OrthoDB" id="5767052at2"/>
<dbReference type="PROSITE" id="PS51257">
    <property type="entry name" value="PROKAR_LIPOPROTEIN"/>
    <property type="match status" value="1"/>
</dbReference>
<dbReference type="Pfam" id="PF19795">
    <property type="entry name" value="DUF6279"/>
    <property type="match status" value="1"/>
</dbReference>
<dbReference type="Proteomes" id="UP000315235">
    <property type="component" value="Unassembled WGS sequence"/>
</dbReference>
<dbReference type="PIRSF" id="PIRSF028200">
    <property type="entry name" value="UCP028200"/>
    <property type="match status" value="1"/>
</dbReference>
<comment type="caution">
    <text evidence="1">The sequence shown here is derived from an EMBL/GenBank/DDBJ whole genome shotgun (WGS) entry which is preliminary data.</text>
</comment>
<evidence type="ECO:0000313" key="1">
    <source>
        <dbReference type="EMBL" id="TRX75898.1"/>
    </source>
</evidence>
<name>A0A553H2B8_9PSED</name>
<proteinExistence type="predicted"/>